<dbReference type="Pfam" id="PF07589">
    <property type="entry name" value="PEP-CTERM"/>
    <property type="match status" value="1"/>
</dbReference>
<dbReference type="AlphaFoldDB" id="A0A254TCL0"/>
<feature type="signal peptide" evidence="1">
    <location>
        <begin position="1"/>
        <end position="23"/>
    </location>
</feature>
<sequence>MKMFKKLLAGVALAAATATAAQASNINIGGVIWNPDAPLDFSGTSATLSQFINPITGELSGFGVVTTINGTGVGTFCPGCELTVQYGGYTPIGGAAVPGPAGGGSQIFYEGGFVKVYVDHTPDADPTDPLLLNAGNTTDGALWLDMVGHAVNGVTLTGFNFFPSFLLGKGLWDVVGGLAKGNLDTNTKEDGSDLSFTNSFTSFPTDSPLFSTGTGNFKGNSIPEPGSLLLLSLGLLAIASARIRKSS</sequence>
<keyword evidence="4" id="KW-1185">Reference proteome</keyword>
<dbReference type="NCBIfam" id="TIGR02595">
    <property type="entry name" value="PEP_CTERM"/>
    <property type="match status" value="1"/>
</dbReference>
<comment type="caution">
    <text evidence="3">The sequence shown here is derived from an EMBL/GenBank/DDBJ whole genome shotgun (WGS) entry which is preliminary data.</text>
</comment>
<accession>A0A254TCL0</accession>
<keyword evidence="1" id="KW-0732">Signal</keyword>
<organism evidence="3 4">
    <name type="scientific">Noviherbaspirillum denitrificans</name>
    <dbReference type="NCBI Taxonomy" id="1968433"/>
    <lineage>
        <taxon>Bacteria</taxon>
        <taxon>Pseudomonadati</taxon>
        <taxon>Pseudomonadota</taxon>
        <taxon>Betaproteobacteria</taxon>
        <taxon>Burkholderiales</taxon>
        <taxon>Oxalobacteraceae</taxon>
        <taxon>Noviherbaspirillum</taxon>
    </lineage>
</organism>
<reference evidence="3 4" key="1">
    <citation type="submission" date="2016-02" db="EMBL/GenBank/DDBJ databases">
        <authorList>
            <person name="Wen L."/>
            <person name="He K."/>
            <person name="Yang H."/>
        </authorList>
    </citation>
    <scope>NUCLEOTIDE SEQUENCE [LARGE SCALE GENOMIC DNA]</scope>
    <source>
        <strain evidence="3 4">TSA40</strain>
    </source>
</reference>
<evidence type="ECO:0000256" key="1">
    <source>
        <dbReference type="SAM" id="SignalP"/>
    </source>
</evidence>
<evidence type="ECO:0000313" key="3">
    <source>
        <dbReference type="EMBL" id="OWW20396.1"/>
    </source>
</evidence>
<evidence type="ECO:0000313" key="4">
    <source>
        <dbReference type="Proteomes" id="UP000197535"/>
    </source>
</evidence>
<feature type="chain" id="PRO_5011970784" description="Ice-binding protein C-terminal domain-containing protein" evidence="1">
    <location>
        <begin position="24"/>
        <end position="247"/>
    </location>
</feature>
<feature type="domain" description="Ice-binding protein C-terminal" evidence="2">
    <location>
        <begin position="221"/>
        <end position="245"/>
    </location>
</feature>
<proteinExistence type="predicted"/>
<name>A0A254TCL0_9BURK</name>
<dbReference type="Proteomes" id="UP000197535">
    <property type="component" value="Unassembled WGS sequence"/>
</dbReference>
<dbReference type="InterPro" id="IPR013424">
    <property type="entry name" value="Ice-binding_C"/>
</dbReference>
<dbReference type="RefSeq" id="WP_170942100.1">
    <property type="nucleotide sequence ID" value="NZ_LSTO01000001.1"/>
</dbReference>
<protein>
    <recommendedName>
        <fullName evidence="2">Ice-binding protein C-terminal domain-containing protein</fullName>
    </recommendedName>
</protein>
<evidence type="ECO:0000259" key="2">
    <source>
        <dbReference type="Pfam" id="PF07589"/>
    </source>
</evidence>
<gene>
    <name evidence="3" type="ORF">AYR66_13775</name>
</gene>
<dbReference type="EMBL" id="LSTO01000001">
    <property type="protein sequence ID" value="OWW20396.1"/>
    <property type="molecule type" value="Genomic_DNA"/>
</dbReference>